<evidence type="ECO:0000259" key="1">
    <source>
        <dbReference type="Pfam" id="PF13847"/>
    </source>
</evidence>
<dbReference type="SUPFAM" id="SSF53335">
    <property type="entry name" value="S-adenosyl-L-methionine-dependent methyltransferases"/>
    <property type="match status" value="1"/>
</dbReference>
<organism evidence="2 3">
    <name type="scientific">Neobacillus rhizophilus</name>
    <dbReference type="NCBI Taxonomy" id="2833579"/>
    <lineage>
        <taxon>Bacteria</taxon>
        <taxon>Bacillati</taxon>
        <taxon>Bacillota</taxon>
        <taxon>Bacilli</taxon>
        <taxon>Bacillales</taxon>
        <taxon>Bacillaceae</taxon>
        <taxon>Neobacillus</taxon>
    </lineage>
</organism>
<dbReference type="PANTHER" id="PTHR45128">
    <property type="entry name" value="METHYLTRANSFERASE TYPE 11"/>
    <property type="match status" value="1"/>
</dbReference>
<dbReference type="Gene3D" id="3.40.50.150">
    <property type="entry name" value="Vaccinia Virus protein VP39"/>
    <property type="match status" value="1"/>
</dbReference>
<accession>A0A942YWF9</accession>
<proteinExistence type="predicted"/>
<dbReference type="GO" id="GO:0008168">
    <property type="term" value="F:methyltransferase activity"/>
    <property type="evidence" value="ECO:0007669"/>
    <property type="project" value="UniProtKB-KW"/>
</dbReference>
<sequence>MEAKIQAYFEKVNMPTHKTLDEFDTYLYENHPKRTVDRILRMMENRMDEGGDIYANIYRRKNEYLRLSLDVSSYSTDQYRKFFEWVMTFQELKPKHILDIGCDNGFASCFYATLFPDSEVIAIDVNDKALECAKELATQLELQNIEFRQLDFAEAANHFSAKTFDLIVSLSSIHEIAKPSLLPRSWSIEDGVKLATESGKEEETFTQLESLLIDNGMILSMERLPNVDYIAARAVDLERSGLFVDWEKSKKITYDESGEPQTMPAFYISKRRTDRGIVEGALNLYLNRAMLSTSFGTHLLDVEAEVQFDEIENKEFVTGMQIMFLNGSGTLRLEVWKLGARLLAYRYSNVGYRDLKIVPKGSVSTIKKEFNKMAEEYEAFAEVAFYKNIEERDQLEVI</sequence>
<dbReference type="CDD" id="cd02440">
    <property type="entry name" value="AdoMet_MTases"/>
    <property type="match status" value="1"/>
</dbReference>
<evidence type="ECO:0000313" key="2">
    <source>
        <dbReference type="EMBL" id="MBS4214932.1"/>
    </source>
</evidence>
<keyword evidence="2" id="KW-0489">Methyltransferase</keyword>
<dbReference type="PANTHER" id="PTHR45128:SF1">
    <property type="entry name" value="S-ADENOSYLMETHIONINE-DEPENDENT METHYLTRANSFERASE RV2258C"/>
    <property type="match status" value="1"/>
</dbReference>
<dbReference type="InterPro" id="IPR029063">
    <property type="entry name" value="SAM-dependent_MTases_sf"/>
</dbReference>
<comment type="caution">
    <text evidence="2">The sequence shown here is derived from an EMBL/GenBank/DDBJ whole genome shotgun (WGS) entry which is preliminary data.</text>
</comment>
<protein>
    <submittedName>
        <fullName evidence="2">Class I SAM-dependent methyltransferase</fullName>
    </submittedName>
</protein>
<keyword evidence="2" id="KW-0808">Transferase</keyword>
<feature type="domain" description="Methyltransferase" evidence="1">
    <location>
        <begin position="95"/>
        <end position="181"/>
    </location>
</feature>
<dbReference type="InterPro" id="IPR053173">
    <property type="entry name" value="SAM-binding_MTase"/>
</dbReference>
<dbReference type="EMBL" id="JAGYPF010000004">
    <property type="protein sequence ID" value="MBS4214932.1"/>
    <property type="molecule type" value="Genomic_DNA"/>
</dbReference>
<dbReference type="GO" id="GO:0032259">
    <property type="term" value="P:methylation"/>
    <property type="evidence" value="ECO:0007669"/>
    <property type="project" value="UniProtKB-KW"/>
</dbReference>
<keyword evidence="3" id="KW-1185">Reference proteome</keyword>
<dbReference type="RefSeq" id="WP_213119432.1">
    <property type="nucleotide sequence ID" value="NZ_JAGYPF010000004.1"/>
</dbReference>
<evidence type="ECO:0000313" key="3">
    <source>
        <dbReference type="Proteomes" id="UP000679749"/>
    </source>
</evidence>
<dbReference type="InterPro" id="IPR025714">
    <property type="entry name" value="Methyltranfer_dom"/>
</dbReference>
<name>A0A942YWF9_9BACI</name>
<dbReference type="Pfam" id="PF13847">
    <property type="entry name" value="Methyltransf_31"/>
    <property type="match status" value="1"/>
</dbReference>
<dbReference type="AlphaFoldDB" id="A0A942YWF9"/>
<gene>
    <name evidence="2" type="ORF">KHA99_21010</name>
</gene>
<reference evidence="2" key="1">
    <citation type="submission" date="2021-05" db="EMBL/GenBank/DDBJ databases">
        <title>Novel Bacillus species.</title>
        <authorList>
            <person name="Liu G."/>
        </authorList>
    </citation>
    <scope>NUCLEOTIDE SEQUENCE</scope>
    <source>
        <strain evidence="2">FJAT-49825</strain>
    </source>
</reference>
<dbReference type="Proteomes" id="UP000679749">
    <property type="component" value="Unassembled WGS sequence"/>
</dbReference>